<feature type="domain" description="Pyrrolo-quinoline quinone repeat" evidence="2">
    <location>
        <begin position="118"/>
        <end position="363"/>
    </location>
</feature>
<accession>A0A9X1WQ75</accession>
<dbReference type="AlphaFoldDB" id="A0A9X1WQ75"/>
<dbReference type="InterPro" id="IPR011047">
    <property type="entry name" value="Quinoprotein_ADH-like_sf"/>
</dbReference>
<name>A0A9X1WQ75_9BACL</name>
<dbReference type="RefSeq" id="WP_244724204.1">
    <property type="nucleotide sequence ID" value="NZ_JALIRP010000003.1"/>
</dbReference>
<dbReference type="EMBL" id="JALIRP010000003">
    <property type="protein sequence ID" value="MCJ8011950.1"/>
    <property type="molecule type" value="Genomic_DNA"/>
</dbReference>
<feature type="chain" id="PRO_5040849726" evidence="1">
    <location>
        <begin position="34"/>
        <end position="441"/>
    </location>
</feature>
<organism evidence="3 4">
    <name type="scientific">Paenibacillus mangrovi</name>
    <dbReference type="NCBI Taxonomy" id="2931978"/>
    <lineage>
        <taxon>Bacteria</taxon>
        <taxon>Bacillati</taxon>
        <taxon>Bacillota</taxon>
        <taxon>Bacilli</taxon>
        <taxon>Bacillales</taxon>
        <taxon>Paenibacillaceae</taxon>
        <taxon>Paenibacillus</taxon>
    </lineage>
</organism>
<protein>
    <submittedName>
        <fullName evidence="3">PQQ-binding-like beta-propeller repeat protein</fullName>
    </submittedName>
</protein>
<proteinExistence type="predicted"/>
<dbReference type="PANTHER" id="PTHR34512">
    <property type="entry name" value="CELL SURFACE PROTEIN"/>
    <property type="match status" value="1"/>
</dbReference>
<keyword evidence="4" id="KW-1185">Reference proteome</keyword>
<gene>
    <name evidence="3" type="ORF">MUG84_09370</name>
</gene>
<feature type="signal peptide" evidence="1">
    <location>
        <begin position="1"/>
        <end position="33"/>
    </location>
</feature>
<sequence>MMLNKAKRIRAGAVSALAAAILCGSSSIPITHADSPAVSYGSFSGQRINAPLIKPQWTAAVDPNSNATVSDNGLVLSFSGKKLVALNLATGKPSFTYGSNLKPSVQYVNGTAYGISEDGRVYAVNVKTGKAIWQTTAGISDADAPVVIGDTVYVSKKNALIALEATTGKQRWKAVNQAEYGVNISMEEDGVVFVSYLVSGAYTYSQLDAIDKKTGKELWKASLYEAPIAVRDGLVYSKKEQSMFEALNNPEPDTPNLTFSVLDAKTGKEMGQRVYSWTRSNTPSHGVSGSTLLSGNDFYLTTENAIQKYDFSHYEKDGKPLQKWAIPYNSGRLIGSVHAGRIYFSHYDTKTLTGMKLADGQEVSWGPDNPPVQTDIYGNGVYIGQSDGVFHGYNLQTTAPAFTVNTGSRNYGPTLRSGNTLIIQAKDTGKLIAVPVPKALQ</sequence>
<evidence type="ECO:0000313" key="4">
    <source>
        <dbReference type="Proteomes" id="UP001139347"/>
    </source>
</evidence>
<dbReference type="Gene3D" id="2.130.10.10">
    <property type="entry name" value="YVTN repeat-like/Quinoprotein amine dehydrogenase"/>
    <property type="match status" value="1"/>
</dbReference>
<evidence type="ECO:0000256" key="1">
    <source>
        <dbReference type="SAM" id="SignalP"/>
    </source>
</evidence>
<dbReference type="InterPro" id="IPR015943">
    <property type="entry name" value="WD40/YVTN_repeat-like_dom_sf"/>
</dbReference>
<evidence type="ECO:0000259" key="2">
    <source>
        <dbReference type="Pfam" id="PF13360"/>
    </source>
</evidence>
<evidence type="ECO:0000313" key="3">
    <source>
        <dbReference type="EMBL" id="MCJ8011950.1"/>
    </source>
</evidence>
<keyword evidence="1" id="KW-0732">Signal</keyword>
<dbReference type="SMART" id="SM00564">
    <property type="entry name" value="PQQ"/>
    <property type="match status" value="4"/>
</dbReference>
<reference evidence="3" key="1">
    <citation type="submission" date="2022-04" db="EMBL/GenBank/DDBJ databases">
        <title>Paenibacillus mangrovi sp. nov., a novel endophytic bacterium isolated from bark of Kandelia candel.</title>
        <authorList>
            <person name="Tuo L."/>
        </authorList>
    </citation>
    <scope>NUCLEOTIDE SEQUENCE</scope>
    <source>
        <strain evidence="3">KQZ6P-2</strain>
    </source>
</reference>
<dbReference type="Pfam" id="PF13360">
    <property type="entry name" value="PQQ_2"/>
    <property type="match status" value="1"/>
</dbReference>
<dbReference type="SUPFAM" id="SSF50998">
    <property type="entry name" value="Quinoprotein alcohol dehydrogenase-like"/>
    <property type="match status" value="1"/>
</dbReference>
<dbReference type="Proteomes" id="UP001139347">
    <property type="component" value="Unassembled WGS sequence"/>
</dbReference>
<comment type="caution">
    <text evidence="3">The sequence shown here is derived from an EMBL/GenBank/DDBJ whole genome shotgun (WGS) entry which is preliminary data.</text>
</comment>
<dbReference type="PANTHER" id="PTHR34512:SF30">
    <property type="entry name" value="OUTER MEMBRANE PROTEIN ASSEMBLY FACTOR BAMB"/>
    <property type="match status" value="1"/>
</dbReference>
<dbReference type="Gene3D" id="2.40.128.630">
    <property type="match status" value="1"/>
</dbReference>
<dbReference type="InterPro" id="IPR002372">
    <property type="entry name" value="PQQ_rpt_dom"/>
</dbReference>
<dbReference type="InterPro" id="IPR018391">
    <property type="entry name" value="PQQ_b-propeller_rpt"/>
</dbReference>